<feature type="chain" id="PRO_5039270538" description="AMIN-like domain-containing protein" evidence="1">
    <location>
        <begin position="20"/>
        <end position="195"/>
    </location>
</feature>
<name>A0A7M2YTT0_9ACTN</name>
<dbReference type="InterPro" id="IPR056303">
    <property type="entry name" value="AMIN-like"/>
</dbReference>
<protein>
    <recommendedName>
        <fullName evidence="2">AMIN-like domain-containing protein</fullName>
    </recommendedName>
</protein>
<gene>
    <name evidence="3" type="ORF">Gocc_2692</name>
</gene>
<evidence type="ECO:0000256" key="1">
    <source>
        <dbReference type="SAM" id="SignalP"/>
    </source>
</evidence>
<feature type="signal peptide" evidence="1">
    <location>
        <begin position="1"/>
        <end position="19"/>
    </location>
</feature>
<dbReference type="OrthoDB" id="3393679at2"/>
<comment type="caution">
    <text evidence="3">The sequence shown here is derived from an EMBL/GenBank/DDBJ whole genome shotgun (WGS) entry which is preliminary data.</text>
</comment>
<evidence type="ECO:0000313" key="3">
    <source>
        <dbReference type="EMBL" id="RDI73551.1"/>
    </source>
</evidence>
<evidence type="ECO:0000313" key="4">
    <source>
        <dbReference type="Proteomes" id="UP000254134"/>
    </source>
</evidence>
<dbReference type="Pfam" id="PF24837">
    <property type="entry name" value="AMIN-like"/>
    <property type="match status" value="1"/>
</dbReference>
<evidence type="ECO:0000259" key="2">
    <source>
        <dbReference type="Pfam" id="PF24837"/>
    </source>
</evidence>
<sequence>MRRVAAALVLLLLALGASGCGGGSDDVVGPGTTAPGGETTVAGTDQLEGASTATVSAAATSDETALLTDVRAAPHEGFDRVVLEFRNVVPGYEVGYVERPVLADGSGDEVTVDGGFVVQIRMEPALDADLGQETAPPTYTGPQRFSPGLPEVVELVRSGGFEGVLTWAVGLADRVDFRVTTLADPPRLVVDFRTR</sequence>
<reference evidence="4" key="2">
    <citation type="journal article" date="2019" name="MicrobiologyOpen">
        <title>High-quality draft genome sequence of Gaiella occulta isolated from a 150 meter deep mineral water borehole and comparison with the genome sequences of other deep-branching lineages of the phylum Actinobacteria.</title>
        <authorList>
            <person name="Severino R."/>
            <person name="Froufe H.J.C."/>
            <person name="Barroso C."/>
            <person name="Albuquerque L."/>
            <person name="Lobo-da-Cunha A."/>
            <person name="da Costa M.S."/>
            <person name="Egas C."/>
        </authorList>
    </citation>
    <scope>NUCLEOTIDE SEQUENCE [LARGE SCALE GENOMIC DNA]</scope>
    <source>
        <strain evidence="4">F2-233</strain>
    </source>
</reference>
<keyword evidence="1" id="KW-0732">Signal</keyword>
<accession>A0A7M2YTT0</accession>
<dbReference type="EMBL" id="QQZY01000008">
    <property type="protein sequence ID" value="RDI73551.1"/>
    <property type="molecule type" value="Genomic_DNA"/>
</dbReference>
<dbReference type="RefSeq" id="WP_114797097.1">
    <property type="nucleotide sequence ID" value="NZ_QQZY01000008.1"/>
</dbReference>
<dbReference type="PROSITE" id="PS51257">
    <property type="entry name" value="PROKAR_LIPOPROTEIN"/>
    <property type="match status" value="1"/>
</dbReference>
<organism evidence="3 4">
    <name type="scientific">Gaiella occulta</name>
    <dbReference type="NCBI Taxonomy" id="1002870"/>
    <lineage>
        <taxon>Bacteria</taxon>
        <taxon>Bacillati</taxon>
        <taxon>Actinomycetota</taxon>
        <taxon>Thermoleophilia</taxon>
        <taxon>Gaiellales</taxon>
        <taxon>Gaiellaceae</taxon>
        <taxon>Gaiella</taxon>
    </lineage>
</organism>
<dbReference type="AlphaFoldDB" id="A0A7M2YTT0"/>
<keyword evidence="4" id="KW-1185">Reference proteome</keyword>
<dbReference type="Proteomes" id="UP000254134">
    <property type="component" value="Unassembled WGS sequence"/>
</dbReference>
<feature type="domain" description="AMIN-like" evidence="2">
    <location>
        <begin position="66"/>
        <end position="193"/>
    </location>
</feature>
<proteinExistence type="predicted"/>
<reference evidence="3 4" key="1">
    <citation type="submission" date="2018-07" db="EMBL/GenBank/DDBJ databases">
        <title>High-quality-draft genome sequence of Gaiella occulta.</title>
        <authorList>
            <person name="Severino R."/>
            <person name="Froufe H.J.C."/>
            <person name="Rainey F.A."/>
            <person name="Barroso C."/>
            <person name="Albuquerque L."/>
            <person name="Lobo-Da-Cunha A."/>
            <person name="Da Costa M.S."/>
            <person name="Egas C."/>
        </authorList>
    </citation>
    <scope>NUCLEOTIDE SEQUENCE [LARGE SCALE GENOMIC DNA]</scope>
    <source>
        <strain evidence="3 4">F2-233</strain>
    </source>
</reference>